<accession>A0AC61MPI9</accession>
<proteinExistence type="predicted"/>
<evidence type="ECO:0000313" key="1">
    <source>
        <dbReference type="EMBL" id="QQK07322.1"/>
    </source>
</evidence>
<evidence type="ECO:0000313" key="2">
    <source>
        <dbReference type="Proteomes" id="UP000595814"/>
    </source>
</evidence>
<keyword evidence="2" id="KW-1185">Reference proteome</keyword>
<sequence length="65" mass="7423">MAQQKNVAKKSFAKGVMSEWKKIIWPTPKEVLNYAIVVVIVCLIVVLLVFGLDSVFHFLYKLISK</sequence>
<protein>
    <submittedName>
        <fullName evidence="1">Preprotein translocase subunit SecE</fullName>
    </submittedName>
</protein>
<dbReference type="Proteomes" id="UP000595814">
    <property type="component" value="Chromosome"/>
</dbReference>
<dbReference type="EMBL" id="CP066744">
    <property type="protein sequence ID" value="QQK07322.1"/>
    <property type="molecule type" value="Genomic_DNA"/>
</dbReference>
<gene>
    <name evidence="1" type="primary">secE</name>
    <name evidence="1" type="ORF">JFY71_08345</name>
</gene>
<name>A0AC61MPI9_9FIRM</name>
<organism evidence="1 2">
    <name type="scientific">Miniphocaeibacter halophilus</name>
    <dbReference type="NCBI Taxonomy" id="2931922"/>
    <lineage>
        <taxon>Bacteria</taxon>
        <taxon>Bacillati</taxon>
        <taxon>Bacillota</taxon>
        <taxon>Tissierellia</taxon>
        <taxon>Tissierellales</taxon>
        <taxon>Peptoniphilaceae</taxon>
        <taxon>Miniphocaeibacter</taxon>
    </lineage>
</organism>
<reference evidence="1 2" key="1">
    <citation type="journal article" date="2022" name="Int. J. Syst. Evol. Microbiol.">
        <title>Miniphocaeibacter halophilus sp. nov., an ammonium-tolerant acetate-producing bacterium isolated from a biogas system.</title>
        <authorList>
            <person name="Schnurer A."/>
            <person name="Singh A."/>
            <person name="Bi S."/>
            <person name="Qiao W."/>
            <person name="Westerholm M."/>
        </authorList>
    </citation>
    <scope>NUCLEOTIDE SEQUENCE [LARGE SCALE GENOMIC DNA]</scope>
    <source>
        <strain evidence="1 2">AMB_01</strain>
    </source>
</reference>